<organism evidence="1 2">
    <name type="scientific">Aureobasidium pullulans</name>
    <name type="common">Black yeast</name>
    <name type="synonym">Pullularia pullulans</name>
    <dbReference type="NCBI Taxonomy" id="5580"/>
    <lineage>
        <taxon>Eukaryota</taxon>
        <taxon>Fungi</taxon>
        <taxon>Dikarya</taxon>
        <taxon>Ascomycota</taxon>
        <taxon>Pezizomycotina</taxon>
        <taxon>Dothideomycetes</taxon>
        <taxon>Dothideomycetidae</taxon>
        <taxon>Dothideales</taxon>
        <taxon>Saccotheciaceae</taxon>
        <taxon>Aureobasidium</taxon>
    </lineage>
</organism>
<dbReference type="AlphaFoldDB" id="A0A4S8Z7T6"/>
<sequence length="288" mass="32947">MSTMYEDGINEELVDSESYSPLYKRGLEEKTLDLLASEVYLMEQWSDVPEDKAQEQHDRIMNQWIDLGCSGRHPYHIAALKHTYPPPTVVQRTSILSSWRTPQERQAALILTSETSRLWLRTNYSLGHNPLSALDENQKESITGAENADLVFNDANLYDYGSDWFEIFLRVPEILDSCRGPKNGPLHSAVLRTFEEPEIEVIDPKVADEADFYRDLEHASITRCLLVQDEKSTRTGKVLLIWVDDLGKVIRCNRMTTREIVDAGGMFAFGDGRELDGPMWERAQFGED</sequence>
<evidence type="ECO:0000313" key="1">
    <source>
        <dbReference type="EMBL" id="THW59605.1"/>
    </source>
</evidence>
<name>A0A4S8Z7T6_AURPU</name>
<protein>
    <submittedName>
        <fullName evidence="1">Uncharacterized protein</fullName>
    </submittedName>
</protein>
<dbReference type="EMBL" id="QZAN01000075">
    <property type="protein sequence ID" value="THW59605.1"/>
    <property type="molecule type" value="Genomic_DNA"/>
</dbReference>
<reference evidence="1 2" key="1">
    <citation type="submission" date="2018-10" db="EMBL/GenBank/DDBJ databases">
        <title>Fifty Aureobasidium pullulans genomes reveal a recombining polyextremotolerant generalist.</title>
        <authorList>
            <person name="Gostincar C."/>
            <person name="Turk M."/>
            <person name="Zajc J."/>
            <person name="Gunde-Cimerman N."/>
        </authorList>
    </citation>
    <scope>NUCLEOTIDE SEQUENCE [LARGE SCALE GENOMIC DNA]</scope>
    <source>
        <strain evidence="1 2">EXF-10751</strain>
    </source>
</reference>
<gene>
    <name evidence="1" type="ORF">D6D20_06386</name>
</gene>
<proteinExistence type="predicted"/>
<comment type="caution">
    <text evidence="1">The sequence shown here is derived from an EMBL/GenBank/DDBJ whole genome shotgun (WGS) entry which is preliminary data.</text>
</comment>
<evidence type="ECO:0000313" key="2">
    <source>
        <dbReference type="Proteomes" id="UP000310421"/>
    </source>
</evidence>
<dbReference type="Proteomes" id="UP000310421">
    <property type="component" value="Unassembled WGS sequence"/>
</dbReference>
<accession>A0A4S8Z7T6</accession>